<reference evidence="1" key="1">
    <citation type="submission" date="2018-02" db="EMBL/GenBank/DDBJ databases">
        <title>Rhizophora mucronata_Transcriptome.</title>
        <authorList>
            <person name="Meera S.P."/>
            <person name="Sreeshan A."/>
            <person name="Augustine A."/>
        </authorList>
    </citation>
    <scope>NUCLEOTIDE SEQUENCE</scope>
    <source>
        <tissue evidence="1">Leaf</tissue>
    </source>
</reference>
<protein>
    <submittedName>
        <fullName evidence="1">Uncharacterized protein</fullName>
    </submittedName>
</protein>
<dbReference type="EMBL" id="GGEC01092111">
    <property type="protein sequence ID" value="MBX72595.1"/>
    <property type="molecule type" value="Transcribed_RNA"/>
</dbReference>
<dbReference type="AlphaFoldDB" id="A0A2P2R039"/>
<proteinExistence type="predicted"/>
<accession>A0A2P2R039</accession>
<organism evidence="1">
    <name type="scientific">Rhizophora mucronata</name>
    <name type="common">Asiatic mangrove</name>
    <dbReference type="NCBI Taxonomy" id="61149"/>
    <lineage>
        <taxon>Eukaryota</taxon>
        <taxon>Viridiplantae</taxon>
        <taxon>Streptophyta</taxon>
        <taxon>Embryophyta</taxon>
        <taxon>Tracheophyta</taxon>
        <taxon>Spermatophyta</taxon>
        <taxon>Magnoliopsida</taxon>
        <taxon>eudicotyledons</taxon>
        <taxon>Gunneridae</taxon>
        <taxon>Pentapetalae</taxon>
        <taxon>rosids</taxon>
        <taxon>fabids</taxon>
        <taxon>Malpighiales</taxon>
        <taxon>Rhizophoraceae</taxon>
        <taxon>Rhizophora</taxon>
    </lineage>
</organism>
<evidence type="ECO:0000313" key="1">
    <source>
        <dbReference type="EMBL" id="MBX72595.1"/>
    </source>
</evidence>
<sequence length="44" mass="4988">MTAGDRLKCFSKHIFKMPPLLLLQKDKSESVLVGIINSLNCQRN</sequence>
<name>A0A2P2R039_RHIMU</name>